<evidence type="ECO:0000256" key="5">
    <source>
        <dbReference type="SAM" id="MobiDB-lite"/>
    </source>
</evidence>
<keyword evidence="4" id="KW-0574">Periplasm</keyword>
<evidence type="ECO:0000256" key="3">
    <source>
        <dbReference type="ARBA" id="ARBA00022729"/>
    </source>
</evidence>
<dbReference type="InterPro" id="IPR001188">
    <property type="entry name" value="Sperm_putr-bd"/>
</dbReference>
<keyword evidence="7" id="KW-1185">Reference proteome</keyword>
<dbReference type="GO" id="GO:0015846">
    <property type="term" value="P:polyamine transport"/>
    <property type="evidence" value="ECO:0007669"/>
    <property type="project" value="InterPro"/>
</dbReference>
<proteinExistence type="predicted"/>
<dbReference type="PRINTS" id="PR00909">
    <property type="entry name" value="SPERMDNBNDNG"/>
</dbReference>
<dbReference type="Gene3D" id="3.40.190.10">
    <property type="entry name" value="Periplasmic binding protein-like II"/>
    <property type="match status" value="1"/>
</dbReference>
<dbReference type="EMBL" id="VOIH02000004">
    <property type="protein sequence ID" value="KAF3449248.1"/>
    <property type="molecule type" value="Genomic_DNA"/>
</dbReference>
<dbReference type="PANTHER" id="PTHR30222:SF17">
    <property type="entry name" value="SPERMIDINE_PUTRESCINE-BINDING PERIPLASMIC PROTEIN"/>
    <property type="match status" value="1"/>
</dbReference>
<feature type="compositionally biased region" description="Polar residues" evidence="5">
    <location>
        <begin position="116"/>
        <end position="127"/>
    </location>
</feature>
<keyword evidence="3" id="KW-0732">Signal</keyword>
<feature type="region of interest" description="Disordered" evidence="5">
    <location>
        <begin position="116"/>
        <end position="136"/>
    </location>
</feature>
<dbReference type="Proteomes" id="UP000796880">
    <property type="component" value="Unassembled WGS sequence"/>
</dbReference>
<organism evidence="6 7">
    <name type="scientific">Rhamnella rubrinervis</name>
    <dbReference type="NCBI Taxonomy" id="2594499"/>
    <lineage>
        <taxon>Eukaryota</taxon>
        <taxon>Viridiplantae</taxon>
        <taxon>Streptophyta</taxon>
        <taxon>Embryophyta</taxon>
        <taxon>Tracheophyta</taxon>
        <taxon>Spermatophyta</taxon>
        <taxon>Magnoliopsida</taxon>
        <taxon>eudicotyledons</taxon>
        <taxon>Gunneridae</taxon>
        <taxon>Pentapetalae</taxon>
        <taxon>rosids</taxon>
        <taxon>fabids</taxon>
        <taxon>Rosales</taxon>
        <taxon>Rhamnaceae</taxon>
        <taxon>rhamnoid group</taxon>
        <taxon>Rhamneae</taxon>
        <taxon>Rhamnella</taxon>
    </lineage>
</organism>
<dbReference type="SUPFAM" id="SSF53850">
    <property type="entry name" value="Periplasmic binding protein-like II"/>
    <property type="match status" value="1"/>
</dbReference>
<dbReference type="PANTHER" id="PTHR30222">
    <property type="entry name" value="SPERMIDINE/PUTRESCINE-BINDING PERIPLASMIC PROTEIN"/>
    <property type="match status" value="1"/>
</dbReference>
<comment type="caution">
    <text evidence="6">The sequence shown here is derived from an EMBL/GenBank/DDBJ whole genome shotgun (WGS) entry which is preliminary data.</text>
</comment>
<evidence type="ECO:0000313" key="7">
    <source>
        <dbReference type="Proteomes" id="UP000796880"/>
    </source>
</evidence>
<comment type="subcellular location">
    <subcellularLocation>
        <location evidence="1">Periplasm</location>
    </subcellularLocation>
</comment>
<name>A0A8K0HCC3_9ROSA</name>
<keyword evidence="2" id="KW-0813">Transport</keyword>
<protein>
    <submittedName>
        <fullName evidence="6">Uncharacterized protein</fullName>
    </submittedName>
</protein>
<dbReference type="CDD" id="cd13661">
    <property type="entry name" value="PBP2_PotD_PotF_like_1"/>
    <property type="match status" value="1"/>
</dbReference>
<dbReference type="OrthoDB" id="10266693at2759"/>
<evidence type="ECO:0000256" key="1">
    <source>
        <dbReference type="ARBA" id="ARBA00004418"/>
    </source>
</evidence>
<accession>A0A8K0HCC3</accession>
<dbReference type="AlphaFoldDB" id="A0A8K0HCC3"/>
<reference evidence="6" key="1">
    <citation type="submission" date="2020-03" db="EMBL/GenBank/DDBJ databases">
        <title>A high-quality chromosome-level genome assembly of a woody plant with both climbing and erect habits, Rhamnella rubrinervis.</title>
        <authorList>
            <person name="Lu Z."/>
            <person name="Yang Y."/>
            <person name="Zhu X."/>
            <person name="Sun Y."/>
        </authorList>
    </citation>
    <scope>NUCLEOTIDE SEQUENCE</scope>
    <source>
        <strain evidence="6">BYM</strain>
        <tissue evidence="6">Leaf</tissue>
    </source>
</reference>
<evidence type="ECO:0000313" key="6">
    <source>
        <dbReference type="EMBL" id="KAF3449248.1"/>
    </source>
</evidence>
<gene>
    <name evidence="6" type="ORF">FNV43_RR09976</name>
</gene>
<dbReference type="GO" id="GO:0019808">
    <property type="term" value="F:polyamine binding"/>
    <property type="evidence" value="ECO:0007669"/>
    <property type="project" value="InterPro"/>
</dbReference>
<evidence type="ECO:0000256" key="4">
    <source>
        <dbReference type="ARBA" id="ARBA00022764"/>
    </source>
</evidence>
<evidence type="ECO:0000256" key="2">
    <source>
        <dbReference type="ARBA" id="ARBA00022448"/>
    </source>
</evidence>
<dbReference type="Pfam" id="PF13343">
    <property type="entry name" value="SBP_bac_6"/>
    <property type="match status" value="1"/>
</dbReference>
<sequence length="540" mass="59338">MATLLSSHTSLPSYHHPCRLQSPSPLRRFSSKPIPVLRYSTLSFSCYRILTLHSPAASKLGQSEGLAQEPPQTPSQTFLRLVVSSAVFIGVGILFGARACSAASFQFPPFVADDSSTMQEELTGQGNQDEEKCDSGEKLEDKKLEAAFKIWKSKTYALTVPLKVIALRGSVPPAWIKDFMQSQGRRLKFQLKQYGSLEGIFSDLSMPFNKGNVGSSSVVAADVVSIGDSWLSYAIKKSIIEPIEGVEDQEWFKGLSAKWKVYLRRNNEGAIDPAGKVWAAPYRWGCMVIAYKKSKFQQYRLAPIEDWADLWRPELAGRISMVDSPREVVGAVLKYVGASYNTNSILQVDGVQQNLALLRNQVRLFDSMNYLKAFGAGDAWVAVGWSSDVLPVAKRMSNIAVVVPKSGASLWADLWAIPAASRLKTNKIGGRIRGPSPLIHQWIEFCLQAARTVPFVQEVIPGASPSALETTTVEPPIELSKGKPRLDTNLVAGLPPPDILAGCEFLEPLSDSTLSEYQWLISSIQKSNHDRGLVHKVKAG</sequence>